<dbReference type="InterPro" id="IPR050354">
    <property type="entry name" value="F-box/kelch-repeat_ARATH"/>
</dbReference>
<dbReference type="SUPFAM" id="SSF117281">
    <property type="entry name" value="Kelch motif"/>
    <property type="match status" value="1"/>
</dbReference>
<dbReference type="InterPro" id="IPR006652">
    <property type="entry name" value="Kelch_1"/>
</dbReference>
<dbReference type="OrthoDB" id="1079171at2759"/>
<dbReference type="Pfam" id="PF00646">
    <property type="entry name" value="F-box"/>
    <property type="match status" value="1"/>
</dbReference>
<dbReference type="PANTHER" id="PTHR24414">
    <property type="entry name" value="F-BOX/KELCH-REPEAT PROTEIN SKIP4"/>
    <property type="match status" value="1"/>
</dbReference>
<dbReference type="KEGG" id="eus:EUTSA_v10002581mg"/>
<name>V4L084_EUTSA</name>
<dbReference type="CDD" id="cd22152">
    <property type="entry name" value="F-box_AtAFR-like"/>
    <property type="match status" value="1"/>
</dbReference>
<evidence type="ECO:0000313" key="2">
    <source>
        <dbReference type="EMBL" id="ESQ36999.1"/>
    </source>
</evidence>
<dbReference type="SMART" id="SM00256">
    <property type="entry name" value="FBOX"/>
    <property type="match status" value="1"/>
</dbReference>
<dbReference type="AlphaFoldDB" id="V4L084"/>
<accession>V4L084</accession>
<dbReference type="InterPro" id="IPR015915">
    <property type="entry name" value="Kelch-typ_b-propeller"/>
</dbReference>
<dbReference type="EMBL" id="KI517609">
    <property type="protein sequence ID" value="ESQ36999.1"/>
    <property type="molecule type" value="Genomic_DNA"/>
</dbReference>
<dbReference type="PROSITE" id="PS50181">
    <property type="entry name" value="FBOX"/>
    <property type="match status" value="1"/>
</dbReference>
<dbReference type="Proteomes" id="UP000030689">
    <property type="component" value="Unassembled WGS sequence"/>
</dbReference>
<organism evidence="2 3">
    <name type="scientific">Eutrema salsugineum</name>
    <name type="common">Saltwater cress</name>
    <name type="synonym">Sisymbrium salsugineum</name>
    <dbReference type="NCBI Taxonomy" id="72664"/>
    <lineage>
        <taxon>Eukaryota</taxon>
        <taxon>Viridiplantae</taxon>
        <taxon>Streptophyta</taxon>
        <taxon>Embryophyta</taxon>
        <taxon>Tracheophyta</taxon>
        <taxon>Spermatophyta</taxon>
        <taxon>Magnoliopsida</taxon>
        <taxon>eudicotyledons</taxon>
        <taxon>Gunneridae</taxon>
        <taxon>Pentapetalae</taxon>
        <taxon>rosids</taxon>
        <taxon>malvids</taxon>
        <taxon>Brassicales</taxon>
        <taxon>Brassicaceae</taxon>
        <taxon>Eutremeae</taxon>
        <taxon>Eutrema</taxon>
    </lineage>
</organism>
<dbReference type="Pfam" id="PF25210">
    <property type="entry name" value="Kelch_FKB95"/>
    <property type="match status" value="1"/>
</dbReference>
<dbReference type="Gene3D" id="2.120.10.80">
    <property type="entry name" value="Kelch-type beta propeller"/>
    <property type="match status" value="1"/>
</dbReference>
<protein>
    <recommendedName>
        <fullName evidence="1">F-box domain-containing protein</fullName>
    </recommendedName>
</protein>
<sequence>MNGEEPPLERRLTTVLMLPDDLVLNCLARVSRLYYPTLSMVCKRFRSLLGSMELYQTRTLLGRTESCLYVCLSLSTDSNPLRWFTLCQRPHSSTKSLVPISPPNNLCASLADVAVVGPNIYAIGGLINRKDNNANASSSVMVMDCRSHKWREAPSMGVARVFQSTCVLDENIYVIGGCENLNSTNWMEVFDTNSQTWKFLQIHSEEICVGSEYKSVSYEGTVYVRSEGKDATYKLNKGRWRAADLAMNNGWGRSSSHCVIENVFYRYNGMTVDWYDSKDRLWRTLKGLEILPRLSRCGHVKLTDYGGKMAILWEEFGFVNNHKERIIWCAEIAIEKRQNKEIWAMLEWFDAVSTNNEPYSLAHALVTTI</sequence>
<proteinExistence type="predicted"/>
<dbReference type="eggNOG" id="KOG1072">
    <property type="taxonomic scope" value="Eukaryota"/>
</dbReference>
<evidence type="ECO:0000313" key="3">
    <source>
        <dbReference type="Proteomes" id="UP000030689"/>
    </source>
</evidence>
<evidence type="ECO:0000259" key="1">
    <source>
        <dbReference type="PROSITE" id="PS50181"/>
    </source>
</evidence>
<reference evidence="2 3" key="1">
    <citation type="journal article" date="2013" name="Front. Plant Sci.">
        <title>The Reference Genome of the Halophytic Plant Eutrema salsugineum.</title>
        <authorList>
            <person name="Yang R."/>
            <person name="Jarvis D.E."/>
            <person name="Chen H."/>
            <person name="Beilstein M.A."/>
            <person name="Grimwood J."/>
            <person name="Jenkins J."/>
            <person name="Shu S."/>
            <person name="Prochnik S."/>
            <person name="Xin M."/>
            <person name="Ma C."/>
            <person name="Schmutz J."/>
            <person name="Wing R.A."/>
            <person name="Mitchell-Olds T."/>
            <person name="Schumaker K.S."/>
            <person name="Wang X."/>
        </authorList>
    </citation>
    <scope>NUCLEOTIDE SEQUENCE [LARGE SCALE GENOMIC DNA]</scope>
</reference>
<gene>
    <name evidence="2" type="ORF">EUTSA_v10002581mg</name>
</gene>
<dbReference type="PANTHER" id="PTHR24414:SF184">
    <property type="entry name" value="GALACTOSE OXIDASE_KELCH REPEAT SUPERFAMILY PROTEIN"/>
    <property type="match status" value="1"/>
</dbReference>
<dbReference type="Gramene" id="ESQ36999">
    <property type="protein sequence ID" value="ESQ36999"/>
    <property type="gene ID" value="EUTSA_v10002581mg"/>
</dbReference>
<dbReference type="SMART" id="SM00612">
    <property type="entry name" value="Kelch"/>
    <property type="match status" value="2"/>
</dbReference>
<dbReference type="InterPro" id="IPR001810">
    <property type="entry name" value="F-box_dom"/>
</dbReference>
<keyword evidence="3" id="KW-1185">Reference proteome</keyword>
<dbReference type="OMA" id="PRETSIW"/>
<feature type="domain" description="F-box" evidence="1">
    <location>
        <begin position="12"/>
        <end position="58"/>
    </location>
</feature>
<dbReference type="InterPro" id="IPR057499">
    <property type="entry name" value="Kelch_FKB95"/>
</dbReference>